<protein>
    <submittedName>
        <fullName evidence="2">Uncharacterized protein</fullName>
    </submittedName>
</protein>
<evidence type="ECO:0000256" key="1">
    <source>
        <dbReference type="SAM" id="MobiDB-lite"/>
    </source>
</evidence>
<accession>A0A6A5V1M8</accession>
<organism evidence="2 3">
    <name type="scientific">Bimuria novae-zelandiae CBS 107.79</name>
    <dbReference type="NCBI Taxonomy" id="1447943"/>
    <lineage>
        <taxon>Eukaryota</taxon>
        <taxon>Fungi</taxon>
        <taxon>Dikarya</taxon>
        <taxon>Ascomycota</taxon>
        <taxon>Pezizomycotina</taxon>
        <taxon>Dothideomycetes</taxon>
        <taxon>Pleosporomycetidae</taxon>
        <taxon>Pleosporales</taxon>
        <taxon>Massarineae</taxon>
        <taxon>Didymosphaeriaceae</taxon>
        <taxon>Bimuria</taxon>
    </lineage>
</organism>
<dbReference type="OrthoDB" id="3796067at2759"/>
<feature type="region of interest" description="Disordered" evidence="1">
    <location>
        <begin position="567"/>
        <end position="586"/>
    </location>
</feature>
<gene>
    <name evidence="2" type="ORF">BU23DRAFT_201751</name>
</gene>
<evidence type="ECO:0000313" key="3">
    <source>
        <dbReference type="Proteomes" id="UP000800036"/>
    </source>
</evidence>
<reference evidence="2" key="1">
    <citation type="journal article" date="2020" name="Stud. Mycol.">
        <title>101 Dothideomycetes genomes: a test case for predicting lifestyles and emergence of pathogens.</title>
        <authorList>
            <person name="Haridas S."/>
            <person name="Albert R."/>
            <person name="Binder M."/>
            <person name="Bloem J."/>
            <person name="Labutti K."/>
            <person name="Salamov A."/>
            <person name="Andreopoulos B."/>
            <person name="Baker S."/>
            <person name="Barry K."/>
            <person name="Bills G."/>
            <person name="Bluhm B."/>
            <person name="Cannon C."/>
            <person name="Castanera R."/>
            <person name="Culley D."/>
            <person name="Daum C."/>
            <person name="Ezra D."/>
            <person name="Gonzalez J."/>
            <person name="Henrissat B."/>
            <person name="Kuo A."/>
            <person name="Liang C."/>
            <person name="Lipzen A."/>
            <person name="Lutzoni F."/>
            <person name="Magnuson J."/>
            <person name="Mondo S."/>
            <person name="Nolan M."/>
            <person name="Ohm R."/>
            <person name="Pangilinan J."/>
            <person name="Park H.-J."/>
            <person name="Ramirez L."/>
            <person name="Alfaro M."/>
            <person name="Sun H."/>
            <person name="Tritt A."/>
            <person name="Yoshinaga Y."/>
            <person name="Zwiers L.-H."/>
            <person name="Turgeon B."/>
            <person name="Goodwin S."/>
            <person name="Spatafora J."/>
            <person name="Crous P."/>
            <person name="Grigoriev I."/>
        </authorList>
    </citation>
    <scope>NUCLEOTIDE SEQUENCE</scope>
    <source>
        <strain evidence="2">CBS 107.79</strain>
    </source>
</reference>
<feature type="region of interest" description="Disordered" evidence="1">
    <location>
        <begin position="215"/>
        <end position="239"/>
    </location>
</feature>
<name>A0A6A5V1M8_9PLEO</name>
<dbReference type="AlphaFoldDB" id="A0A6A5V1M8"/>
<feature type="compositionally biased region" description="Basic and acidic residues" evidence="1">
    <location>
        <begin position="220"/>
        <end position="230"/>
    </location>
</feature>
<keyword evidence="3" id="KW-1185">Reference proteome</keyword>
<feature type="compositionally biased region" description="Polar residues" evidence="1">
    <location>
        <begin position="171"/>
        <end position="184"/>
    </location>
</feature>
<evidence type="ECO:0000313" key="2">
    <source>
        <dbReference type="EMBL" id="KAF1970924.1"/>
    </source>
</evidence>
<sequence length="595" mass="66222">MRYLLLKPSFLSPPPSAYYFDLALSRSPACAFLSLGFLLFRTMGVAVTCPKARLLLLSPGVDPNKTNTPPFIFSSSRLALLPPIQHLKNHAQLRPHPHCSFSMMVGRYNNKHDPLGLNAGFANPDPKYENWQPAEDYVPKAGNKKDSRFVPDNMWATATKRPGRPHMSAYMSGSGSEAGSSITSPGKKAPASRVPPKLDGSGDWRAWGVDASGASPYLQEQEKEKRKENAAPKPSTVPRDIEGMNRVLAERAKDSHAKTAAAYANGTAPHATEAVPAAAPVKLAAYIPPHERKKMGTQTNSASALLATTASLAATTTTEAPAIAHQEPLIDLEQELGVRDSGDRPQHYSLRPEPVYARPAPGTHFKVSEHRRPSSITLVNGADEDDEALARRLQAQEFNVDDLAEARHAINEGYAHYKAKVPSIVQVSDLYHRLHKVQELLWKQEVLNLPALNKTKDELLAMRKEVLEVHFAEVESEYLHQWNLRAAHIQEMLHMEQAMRVAQRRNPDDYMKMGGPEFAQIFEKVSAAFKSQGCAVDANRDQDFEDDRSRHDFDLDALSQLEFNIEDPYDSSEKYEEGDSDYDDDADLIMFRGRR</sequence>
<feature type="region of interest" description="Disordered" evidence="1">
    <location>
        <begin position="157"/>
        <end position="203"/>
    </location>
</feature>
<dbReference type="Proteomes" id="UP000800036">
    <property type="component" value="Unassembled WGS sequence"/>
</dbReference>
<proteinExistence type="predicted"/>
<feature type="region of interest" description="Disordered" evidence="1">
    <location>
        <begin position="340"/>
        <end position="372"/>
    </location>
</feature>
<dbReference type="EMBL" id="ML976697">
    <property type="protein sequence ID" value="KAF1970924.1"/>
    <property type="molecule type" value="Genomic_DNA"/>
</dbReference>